<evidence type="ECO:0000313" key="2">
    <source>
        <dbReference type="EMBL" id="KJF18882.1"/>
    </source>
</evidence>
<evidence type="ECO:0000313" key="3">
    <source>
        <dbReference type="Proteomes" id="UP000032360"/>
    </source>
</evidence>
<name>A0A0D8HMB1_9ACTN</name>
<keyword evidence="1" id="KW-0175">Coiled coil</keyword>
<dbReference type="RefSeq" id="WP_052604011.1">
    <property type="nucleotide sequence ID" value="NZ_JXYS01000003.1"/>
</dbReference>
<evidence type="ECO:0000256" key="1">
    <source>
        <dbReference type="SAM" id="Coils"/>
    </source>
</evidence>
<sequence length="106" mass="11733">MVLNPAKKTAQTELRKARLALSQAEAAIGVALEEPMWTSMLKFKAQNEELTAIAAKTRSEVDRLDQELRAIPVRVPLHSIRLGATLMDEARALLSPSFRKSTYSPS</sequence>
<gene>
    <name evidence="2" type="ORF">AXFE_01680</name>
</gene>
<organism evidence="2 3">
    <name type="scientific">Acidithrix ferrooxidans</name>
    <dbReference type="NCBI Taxonomy" id="1280514"/>
    <lineage>
        <taxon>Bacteria</taxon>
        <taxon>Bacillati</taxon>
        <taxon>Actinomycetota</taxon>
        <taxon>Acidimicrobiia</taxon>
        <taxon>Acidimicrobiales</taxon>
        <taxon>Acidimicrobiaceae</taxon>
        <taxon>Acidithrix</taxon>
    </lineage>
</organism>
<dbReference type="AlphaFoldDB" id="A0A0D8HMB1"/>
<dbReference type="OrthoDB" id="4888799at2"/>
<reference evidence="2 3" key="1">
    <citation type="submission" date="2015-01" db="EMBL/GenBank/DDBJ databases">
        <title>Draft genome of the acidophilic iron oxidizer Acidithrix ferrooxidans strain Py-F3.</title>
        <authorList>
            <person name="Poehlein A."/>
            <person name="Eisen S."/>
            <person name="Schloemann M."/>
            <person name="Johnson B.D."/>
            <person name="Daniel R."/>
            <person name="Muehling M."/>
        </authorList>
    </citation>
    <scope>NUCLEOTIDE SEQUENCE [LARGE SCALE GENOMIC DNA]</scope>
    <source>
        <strain evidence="2 3">Py-F3</strain>
    </source>
</reference>
<feature type="coiled-coil region" evidence="1">
    <location>
        <begin position="7"/>
        <end position="67"/>
    </location>
</feature>
<keyword evidence="3" id="KW-1185">Reference proteome</keyword>
<accession>A0A0D8HMB1</accession>
<dbReference type="EMBL" id="JXYS01000003">
    <property type="protein sequence ID" value="KJF18882.1"/>
    <property type="molecule type" value="Genomic_DNA"/>
</dbReference>
<dbReference type="Proteomes" id="UP000032360">
    <property type="component" value="Unassembled WGS sequence"/>
</dbReference>
<proteinExistence type="predicted"/>
<comment type="caution">
    <text evidence="2">The sequence shown here is derived from an EMBL/GenBank/DDBJ whole genome shotgun (WGS) entry which is preliminary data.</text>
</comment>
<protein>
    <submittedName>
        <fullName evidence="2">Uncharacterized protein</fullName>
    </submittedName>
</protein>